<name>X1MVK6_9ZZZZ</name>
<dbReference type="InterPro" id="IPR036388">
    <property type="entry name" value="WH-like_DNA-bd_sf"/>
</dbReference>
<evidence type="ECO:0008006" key="2">
    <source>
        <dbReference type="Google" id="ProtNLM"/>
    </source>
</evidence>
<organism evidence="1">
    <name type="scientific">marine sediment metagenome</name>
    <dbReference type="NCBI Taxonomy" id="412755"/>
    <lineage>
        <taxon>unclassified sequences</taxon>
        <taxon>metagenomes</taxon>
        <taxon>ecological metagenomes</taxon>
    </lineage>
</organism>
<evidence type="ECO:0000313" key="1">
    <source>
        <dbReference type="EMBL" id="GAI35737.1"/>
    </source>
</evidence>
<protein>
    <recommendedName>
        <fullName evidence="2">Replication protein A C-terminal domain-containing protein</fullName>
    </recommendedName>
</protein>
<gene>
    <name evidence="1" type="ORF">S06H3_51368</name>
</gene>
<dbReference type="AlphaFoldDB" id="X1MVK6"/>
<proteinExistence type="predicted"/>
<dbReference type="EMBL" id="BARV01032588">
    <property type="protein sequence ID" value="GAI35737.1"/>
    <property type="molecule type" value="Genomic_DNA"/>
</dbReference>
<sequence length="57" mass="6316">VRQECKESTDGNASRDDILKEAEIAGIESSKAESALEHLKRDNHIFEPVKGKYSVGE</sequence>
<comment type="caution">
    <text evidence="1">The sequence shown here is derived from an EMBL/GenBank/DDBJ whole genome shotgun (WGS) entry which is preliminary data.</text>
</comment>
<accession>X1MVK6</accession>
<feature type="non-terminal residue" evidence="1">
    <location>
        <position position="1"/>
    </location>
</feature>
<dbReference type="Gene3D" id="1.10.10.10">
    <property type="entry name" value="Winged helix-like DNA-binding domain superfamily/Winged helix DNA-binding domain"/>
    <property type="match status" value="1"/>
</dbReference>
<reference evidence="1" key="1">
    <citation type="journal article" date="2014" name="Front. Microbiol.">
        <title>High frequency of phylogenetically diverse reductive dehalogenase-homologous genes in deep subseafloor sedimentary metagenomes.</title>
        <authorList>
            <person name="Kawai M."/>
            <person name="Futagami T."/>
            <person name="Toyoda A."/>
            <person name="Takaki Y."/>
            <person name="Nishi S."/>
            <person name="Hori S."/>
            <person name="Arai W."/>
            <person name="Tsubouchi T."/>
            <person name="Morono Y."/>
            <person name="Uchiyama I."/>
            <person name="Ito T."/>
            <person name="Fujiyama A."/>
            <person name="Inagaki F."/>
            <person name="Takami H."/>
        </authorList>
    </citation>
    <scope>NUCLEOTIDE SEQUENCE</scope>
    <source>
        <strain evidence="1">Expedition CK06-06</strain>
    </source>
</reference>